<evidence type="ECO:0000313" key="4">
    <source>
        <dbReference type="Proteomes" id="UP000663881"/>
    </source>
</evidence>
<reference evidence="3" key="1">
    <citation type="submission" date="2021-02" db="EMBL/GenBank/DDBJ databases">
        <authorList>
            <person name="Nowell W R."/>
        </authorList>
    </citation>
    <scope>NUCLEOTIDE SEQUENCE</scope>
</reference>
<dbReference type="AlphaFoldDB" id="A0A820AXN2"/>
<organism evidence="3 4">
    <name type="scientific">Adineta steineri</name>
    <dbReference type="NCBI Taxonomy" id="433720"/>
    <lineage>
        <taxon>Eukaryota</taxon>
        <taxon>Metazoa</taxon>
        <taxon>Spiralia</taxon>
        <taxon>Gnathifera</taxon>
        <taxon>Rotifera</taxon>
        <taxon>Eurotatoria</taxon>
        <taxon>Bdelloidea</taxon>
        <taxon>Adinetida</taxon>
        <taxon>Adinetidae</taxon>
        <taxon>Adineta</taxon>
    </lineage>
</organism>
<evidence type="ECO:0000313" key="3">
    <source>
        <dbReference type="EMBL" id="CAF4198774.1"/>
    </source>
</evidence>
<keyword evidence="1" id="KW-1133">Transmembrane helix</keyword>
<keyword evidence="1" id="KW-0812">Transmembrane</keyword>
<comment type="caution">
    <text evidence="3">The sequence shown here is derived from an EMBL/GenBank/DDBJ whole genome shotgun (WGS) entry which is preliminary data.</text>
</comment>
<dbReference type="EMBL" id="CAJNON010000028">
    <property type="protein sequence ID" value="CAF0818170.1"/>
    <property type="molecule type" value="Genomic_DNA"/>
</dbReference>
<proteinExistence type="predicted"/>
<dbReference type="Proteomes" id="UP000663891">
    <property type="component" value="Unassembled WGS sequence"/>
</dbReference>
<dbReference type="OrthoDB" id="10115622at2759"/>
<keyword evidence="1" id="KW-0472">Membrane</keyword>
<feature type="transmembrane region" description="Helical" evidence="1">
    <location>
        <begin position="93"/>
        <end position="120"/>
    </location>
</feature>
<evidence type="ECO:0000256" key="1">
    <source>
        <dbReference type="SAM" id="Phobius"/>
    </source>
</evidence>
<accession>A0A820AXN2</accession>
<feature type="transmembrane region" description="Helical" evidence="1">
    <location>
        <begin position="132"/>
        <end position="156"/>
    </location>
</feature>
<dbReference type="EMBL" id="CAJOAY010009141">
    <property type="protein sequence ID" value="CAF4198774.1"/>
    <property type="molecule type" value="Genomic_DNA"/>
</dbReference>
<evidence type="ECO:0000313" key="2">
    <source>
        <dbReference type="EMBL" id="CAF0818170.1"/>
    </source>
</evidence>
<name>A0A820AXN2_9BILA</name>
<protein>
    <submittedName>
        <fullName evidence="3">Uncharacterized protein</fullName>
    </submittedName>
</protein>
<gene>
    <name evidence="3" type="ORF">OKA104_LOCUS40870</name>
    <name evidence="2" type="ORF">VCS650_LOCUS4923</name>
</gene>
<sequence length="163" mass="18619">MNIIAFSYANNILEKNHLNTFTLKSLRPLFNTENRQRRKQMNHETQITMTKNEDQILEEQITPLADTTETTLSNNASTSSTRKGSKRRRDHPLFLIGVGVLFLLILWGIFLGGIALLNIIPDTNGNTAIRMFIAFFCVMFAGCAIMFCMFGCGYLVRTIWKMM</sequence>
<dbReference type="Proteomes" id="UP000663881">
    <property type="component" value="Unassembled WGS sequence"/>
</dbReference>